<dbReference type="Pfam" id="PF00015">
    <property type="entry name" value="MCPsignal"/>
    <property type="match status" value="1"/>
</dbReference>
<keyword evidence="13" id="KW-1185">Reference proteome</keyword>
<dbReference type="PANTHER" id="PTHR43531">
    <property type="entry name" value="PROTEIN ICFG"/>
    <property type="match status" value="1"/>
</dbReference>
<dbReference type="Pfam" id="PF00672">
    <property type="entry name" value="HAMP"/>
    <property type="match status" value="1"/>
</dbReference>
<dbReference type="CDD" id="cd18773">
    <property type="entry name" value="PDC1_HK_sensor"/>
    <property type="match status" value="1"/>
</dbReference>
<evidence type="ECO:0000256" key="6">
    <source>
        <dbReference type="ARBA" id="ARBA00023136"/>
    </source>
</evidence>
<dbReference type="Gene3D" id="1.10.8.500">
    <property type="entry name" value="HAMP domain in histidine kinase"/>
    <property type="match status" value="1"/>
</dbReference>
<sequence>MHKWGITGKLVIAIVVTIVIMVGALLLIVRSRVSDALLAKSENLLEETTDKAIQEVNAWMGRILATLEMQRDTIQYEDMDIPRMVEYIKHTTNTNDAYPAGLYVATTDGTLYHASFVPGPDYNALEKPWYKDGITSEDFIFGDAYFDEDSQSYVVGASGVLKSGSGEVRGVAAADVYLNSISDIVADIRLEKTGGIFLVDTRTNTIIGHPDKEMNGRSMGEFSGDLYAYASTKIQEKATGLSLYNDDTYIEVTQIPNCDWMAVSYVSRDEVLADLNTLTGIMSSVAAFAVLIMVALIIILVRNIIGKPVAELNNVAARIAEGQLDQSINHTSNDELGELAYNFGKTVTRLRDYVDYINEISEKLYEISQGNLAFTLTHEYLGEFAKIKDSLDRISWSLNETLGQINVAASQVATGSEYVSDGAQTLSQGSSQQTNAVESLASHISEVSDGIQKTAQGAKQASQISRDVRTRILESNDKMQHMNEAIQKISDKSTEIHSIIKTIEDIAFQTNILALNAAVEAARAGTAGKGFAVVADEVRNLASKSSEAAKNTTTLIDQTVEAVTEGTTMAEDTAASMMEVVAQAEEVSRLIEGIAEYSAQQAEATEEVTRGIAQISDVVQSNLSTAEKSASASEELSGQASMLNELVSKFRLKK</sequence>
<feature type="transmembrane region" description="Helical" evidence="9">
    <location>
        <begin position="6"/>
        <end position="29"/>
    </location>
</feature>
<keyword evidence="6 9" id="KW-0472">Membrane</keyword>
<evidence type="ECO:0000256" key="1">
    <source>
        <dbReference type="ARBA" id="ARBA00004651"/>
    </source>
</evidence>
<feature type="domain" description="HAMP" evidence="11">
    <location>
        <begin position="303"/>
        <end position="355"/>
    </location>
</feature>
<evidence type="ECO:0000256" key="4">
    <source>
        <dbReference type="ARBA" id="ARBA00022692"/>
    </source>
</evidence>
<gene>
    <name evidence="12" type="ORF">GN277_20240</name>
</gene>
<evidence type="ECO:0000256" key="5">
    <source>
        <dbReference type="ARBA" id="ARBA00022989"/>
    </source>
</evidence>
<comment type="subcellular location">
    <subcellularLocation>
        <location evidence="1">Cell membrane</location>
        <topology evidence="1">Multi-pass membrane protein</topology>
    </subcellularLocation>
</comment>
<dbReference type="Proteomes" id="UP000460412">
    <property type="component" value="Unassembled WGS sequence"/>
</dbReference>
<reference evidence="12 13" key="1">
    <citation type="submission" date="2019-12" db="EMBL/GenBank/DDBJ databases">
        <title>Sporaefaciens musculi gen. nov., sp. nov., a novel bacterium isolated from the caecum of an obese mouse.</title>
        <authorList>
            <person name="Rasmussen T.S."/>
            <person name="Streidl T."/>
            <person name="Hitch T.C.A."/>
            <person name="Wortmann E."/>
            <person name="Deptula P."/>
            <person name="Hansen M."/>
            <person name="Nielsen D.S."/>
            <person name="Clavel T."/>
            <person name="Vogensen F.K."/>
        </authorList>
    </citation>
    <scope>NUCLEOTIDE SEQUENCE [LARGE SCALE GENOMIC DNA]</scope>
    <source>
        <strain evidence="12 13">WCA-9-b2</strain>
    </source>
</reference>
<dbReference type="AlphaFoldDB" id="A0A7X3MJR3"/>
<evidence type="ECO:0000313" key="12">
    <source>
        <dbReference type="EMBL" id="MXP77594.1"/>
    </source>
</evidence>
<accession>A0A7X3MJR3</accession>
<dbReference type="InterPro" id="IPR033479">
    <property type="entry name" value="dCache_1"/>
</dbReference>
<dbReference type="SMART" id="SM00283">
    <property type="entry name" value="MA"/>
    <property type="match status" value="1"/>
</dbReference>
<dbReference type="GO" id="GO:0004888">
    <property type="term" value="F:transmembrane signaling receptor activity"/>
    <property type="evidence" value="ECO:0007669"/>
    <property type="project" value="TreeGrafter"/>
</dbReference>
<evidence type="ECO:0000259" key="11">
    <source>
        <dbReference type="PROSITE" id="PS50885"/>
    </source>
</evidence>
<dbReference type="Gene3D" id="1.10.287.950">
    <property type="entry name" value="Methyl-accepting chemotaxis protein"/>
    <property type="match status" value="1"/>
</dbReference>
<dbReference type="Gene3D" id="3.30.450.20">
    <property type="entry name" value="PAS domain"/>
    <property type="match status" value="2"/>
</dbReference>
<dbReference type="CDD" id="cd06225">
    <property type="entry name" value="HAMP"/>
    <property type="match status" value="1"/>
</dbReference>
<keyword evidence="3" id="KW-0145">Chemotaxis</keyword>
<dbReference type="InterPro" id="IPR004089">
    <property type="entry name" value="MCPsignal_dom"/>
</dbReference>
<evidence type="ECO:0000256" key="9">
    <source>
        <dbReference type="SAM" id="Phobius"/>
    </source>
</evidence>
<keyword evidence="5 9" id="KW-1133">Transmembrane helix</keyword>
<keyword evidence="4 9" id="KW-0812">Transmembrane</keyword>
<feature type="domain" description="Methyl-accepting transducer" evidence="10">
    <location>
        <begin position="408"/>
        <end position="637"/>
    </location>
</feature>
<dbReference type="RefSeq" id="WP_159753029.1">
    <property type="nucleotide sequence ID" value="NZ_WUQX01000001.1"/>
</dbReference>
<organism evidence="12 13">
    <name type="scientific">Sporofaciens musculi</name>
    <dbReference type="NCBI Taxonomy" id="2681861"/>
    <lineage>
        <taxon>Bacteria</taxon>
        <taxon>Bacillati</taxon>
        <taxon>Bacillota</taxon>
        <taxon>Clostridia</taxon>
        <taxon>Lachnospirales</taxon>
        <taxon>Lachnospiraceae</taxon>
        <taxon>Sporofaciens</taxon>
    </lineage>
</organism>
<dbReference type="EMBL" id="WUQX01000001">
    <property type="protein sequence ID" value="MXP77594.1"/>
    <property type="molecule type" value="Genomic_DNA"/>
</dbReference>
<comment type="caution">
    <text evidence="12">The sequence shown here is derived from an EMBL/GenBank/DDBJ whole genome shotgun (WGS) entry which is preliminary data.</text>
</comment>
<dbReference type="Pfam" id="PF02743">
    <property type="entry name" value="dCache_1"/>
    <property type="match status" value="1"/>
</dbReference>
<evidence type="ECO:0000256" key="8">
    <source>
        <dbReference type="PROSITE-ProRule" id="PRU00284"/>
    </source>
</evidence>
<evidence type="ECO:0000313" key="13">
    <source>
        <dbReference type="Proteomes" id="UP000460412"/>
    </source>
</evidence>
<dbReference type="GO" id="GO:0007165">
    <property type="term" value="P:signal transduction"/>
    <property type="evidence" value="ECO:0007669"/>
    <property type="project" value="UniProtKB-KW"/>
</dbReference>
<dbReference type="CDD" id="cd12912">
    <property type="entry name" value="PDC2_MCP_like"/>
    <property type="match status" value="1"/>
</dbReference>
<evidence type="ECO:0000256" key="7">
    <source>
        <dbReference type="ARBA" id="ARBA00029447"/>
    </source>
</evidence>
<dbReference type="SUPFAM" id="SSF58104">
    <property type="entry name" value="Methyl-accepting chemotaxis protein (MCP) signaling domain"/>
    <property type="match status" value="1"/>
</dbReference>
<dbReference type="SMART" id="SM00304">
    <property type="entry name" value="HAMP"/>
    <property type="match status" value="2"/>
</dbReference>
<dbReference type="InterPro" id="IPR051310">
    <property type="entry name" value="MCP_chemotaxis"/>
</dbReference>
<evidence type="ECO:0000256" key="2">
    <source>
        <dbReference type="ARBA" id="ARBA00022475"/>
    </source>
</evidence>
<proteinExistence type="inferred from homology"/>
<feature type="transmembrane region" description="Helical" evidence="9">
    <location>
        <begin position="285"/>
        <end position="305"/>
    </location>
</feature>
<name>A0A7X3MJR3_9FIRM</name>
<dbReference type="GO" id="GO:0005886">
    <property type="term" value="C:plasma membrane"/>
    <property type="evidence" value="ECO:0007669"/>
    <property type="project" value="UniProtKB-SubCell"/>
</dbReference>
<evidence type="ECO:0000259" key="10">
    <source>
        <dbReference type="PROSITE" id="PS50111"/>
    </source>
</evidence>
<dbReference type="PANTHER" id="PTHR43531:SF11">
    <property type="entry name" value="METHYL-ACCEPTING CHEMOTAXIS PROTEIN 3"/>
    <property type="match status" value="1"/>
</dbReference>
<keyword evidence="8" id="KW-0807">Transducer</keyword>
<protein>
    <submittedName>
        <fullName evidence="12">HAMP domain-containing protein</fullName>
    </submittedName>
</protein>
<dbReference type="InterPro" id="IPR003660">
    <property type="entry name" value="HAMP_dom"/>
</dbReference>
<keyword evidence="2" id="KW-1003">Cell membrane</keyword>
<comment type="similarity">
    <text evidence="7">Belongs to the methyl-accepting chemotaxis (MCP) protein family.</text>
</comment>
<dbReference type="GO" id="GO:0006935">
    <property type="term" value="P:chemotaxis"/>
    <property type="evidence" value="ECO:0007669"/>
    <property type="project" value="UniProtKB-KW"/>
</dbReference>
<dbReference type="PROSITE" id="PS50111">
    <property type="entry name" value="CHEMOTAXIS_TRANSDUC_2"/>
    <property type="match status" value="1"/>
</dbReference>
<evidence type="ECO:0000256" key="3">
    <source>
        <dbReference type="ARBA" id="ARBA00022500"/>
    </source>
</evidence>
<dbReference type="CDD" id="cd11386">
    <property type="entry name" value="MCP_signal"/>
    <property type="match status" value="1"/>
</dbReference>
<dbReference type="PROSITE" id="PS50885">
    <property type="entry name" value="HAMP"/>
    <property type="match status" value="1"/>
</dbReference>